<protein>
    <submittedName>
        <fullName evidence="1">Uncharacterized protein</fullName>
    </submittedName>
</protein>
<comment type="caution">
    <text evidence="1">The sequence shown here is derived from an EMBL/GenBank/DDBJ whole genome shotgun (WGS) entry which is preliminary data.</text>
</comment>
<accession>A0ABQ5IFC5</accession>
<evidence type="ECO:0000313" key="2">
    <source>
        <dbReference type="Proteomes" id="UP001151760"/>
    </source>
</evidence>
<name>A0ABQ5IFC5_9ASTR</name>
<evidence type="ECO:0000313" key="1">
    <source>
        <dbReference type="EMBL" id="GJT98033.1"/>
    </source>
</evidence>
<dbReference type="Proteomes" id="UP001151760">
    <property type="component" value="Unassembled WGS sequence"/>
</dbReference>
<dbReference type="EMBL" id="BQNB010020637">
    <property type="protein sequence ID" value="GJT98033.1"/>
    <property type="molecule type" value="Genomic_DNA"/>
</dbReference>
<reference evidence="1" key="1">
    <citation type="journal article" date="2022" name="Int. J. Mol. Sci.">
        <title>Draft Genome of Tanacetum Coccineum: Genomic Comparison of Closely Related Tanacetum-Family Plants.</title>
        <authorList>
            <person name="Yamashiro T."/>
            <person name="Shiraishi A."/>
            <person name="Nakayama K."/>
            <person name="Satake H."/>
        </authorList>
    </citation>
    <scope>NUCLEOTIDE SEQUENCE</scope>
</reference>
<proteinExistence type="predicted"/>
<keyword evidence="2" id="KW-1185">Reference proteome</keyword>
<reference evidence="1" key="2">
    <citation type="submission" date="2022-01" db="EMBL/GenBank/DDBJ databases">
        <authorList>
            <person name="Yamashiro T."/>
            <person name="Shiraishi A."/>
            <person name="Satake H."/>
            <person name="Nakayama K."/>
        </authorList>
    </citation>
    <scope>NUCLEOTIDE SEQUENCE</scope>
</reference>
<gene>
    <name evidence="1" type="ORF">Tco_1093551</name>
</gene>
<sequence length="93" mass="10815">MDDDQEEAEMKKHMEIVVDEEEIAVDAIPLATKTPIIANEAYERMLWGDLKVMFEPDVENEISRNLQGYNVTVWKLFSSSGVHFVRFQNLQKL</sequence>
<organism evidence="1 2">
    <name type="scientific">Tanacetum coccineum</name>
    <dbReference type="NCBI Taxonomy" id="301880"/>
    <lineage>
        <taxon>Eukaryota</taxon>
        <taxon>Viridiplantae</taxon>
        <taxon>Streptophyta</taxon>
        <taxon>Embryophyta</taxon>
        <taxon>Tracheophyta</taxon>
        <taxon>Spermatophyta</taxon>
        <taxon>Magnoliopsida</taxon>
        <taxon>eudicotyledons</taxon>
        <taxon>Gunneridae</taxon>
        <taxon>Pentapetalae</taxon>
        <taxon>asterids</taxon>
        <taxon>campanulids</taxon>
        <taxon>Asterales</taxon>
        <taxon>Asteraceae</taxon>
        <taxon>Asteroideae</taxon>
        <taxon>Anthemideae</taxon>
        <taxon>Anthemidinae</taxon>
        <taxon>Tanacetum</taxon>
    </lineage>
</organism>